<gene>
    <name evidence="4" type="ORF">SAMN04488117_11931</name>
</gene>
<dbReference type="PIRSF" id="PIRSF016578">
    <property type="entry name" value="HsaA"/>
    <property type="match status" value="1"/>
</dbReference>
<dbReference type="SUPFAM" id="SSF47203">
    <property type="entry name" value="Acyl-CoA dehydrogenase C-terminal domain-like"/>
    <property type="match status" value="1"/>
</dbReference>
<dbReference type="OrthoDB" id="7316074at2"/>
<evidence type="ECO:0000259" key="2">
    <source>
        <dbReference type="Pfam" id="PF02771"/>
    </source>
</evidence>
<dbReference type="GO" id="GO:0003995">
    <property type="term" value="F:acyl-CoA dehydrogenase activity"/>
    <property type="evidence" value="ECO:0007669"/>
    <property type="project" value="TreeGrafter"/>
</dbReference>
<dbReference type="Gene3D" id="1.10.540.10">
    <property type="entry name" value="Acyl-CoA dehydrogenase/oxidase, N-terminal domain"/>
    <property type="match status" value="1"/>
</dbReference>
<dbReference type="InterPro" id="IPR009100">
    <property type="entry name" value="AcylCoA_DH/oxidase_NM_dom_sf"/>
</dbReference>
<keyword evidence="1" id="KW-0560">Oxidoreductase</keyword>
<dbReference type="SUPFAM" id="SSF56645">
    <property type="entry name" value="Acyl-CoA dehydrogenase NM domain-like"/>
    <property type="match status" value="1"/>
</dbReference>
<evidence type="ECO:0000256" key="1">
    <source>
        <dbReference type="ARBA" id="ARBA00023002"/>
    </source>
</evidence>
<sequence length="383" mass="40893">MTSLSKLSADQAHDALYISVLDQIRARRAEFTQLRHVPLDVVERLQHIGVYRSFVPARFGGAEKTPAEFCRLIEDISAADASTGWVASFGVSATYLAALPSQTYAEIYGKDPNTVFAGAMFPPQKADKVDGGFKVKGRWPWCSGIMGASLVGAGIKVEGDDTPLPRVAVLPRNKVFVDETWNTIGLSATGSHDAVVEDVVIAPEWTFIRGGKPEMDDLIFKYPAMALAAQVLAVVALGAAREALDFLVKDAAERASITGAPNPGARPYVQSEFAKAQSILMGARAAFYDTIEAAWDQLKTTGDVSQDMKIRLRLVATKAARDGAEAARIAFVIGGSGVMETGHTLGRCMVDAACVAQHAFMGEGTWTAAGAGFFDQPTMPGYP</sequence>
<dbReference type="PANTHER" id="PTHR43884:SF12">
    <property type="entry name" value="ISOVALERYL-COA DEHYDROGENASE, MITOCHONDRIAL-RELATED"/>
    <property type="match status" value="1"/>
</dbReference>
<feature type="domain" description="Acyl-CoA dehydrogenase C-terminal" evidence="3">
    <location>
        <begin position="231"/>
        <end position="361"/>
    </location>
</feature>
<dbReference type="AlphaFoldDB" id="A0A1G7U0A7"/>
<name>A0A1G7U0A7_9RHOB</name>
<dbReference type="GO" id="GO:0050660">
    <property type="term" value="F:flavin adenine dinucleotide binding"/>
    <property type="evidence" value="ECO:0007669"/>
    <property type="project" value="InterPro"/>
</dbReference>
<dbReference type="Gene3D" id="1.20.140.10">
    <property type="entry name" value="Butyryl-CoA Dehydrogenase, subunit A, domain 3"/>
    <property type="match status" value="1"/>
</dbReference>
<accession>A0A1G7U0A7</accession>
<evidence type="ECO:0000313" key="5">
    <source>
        <dbReference type="Proteomes" id="UP000182284"/>
    </source>
</evidence>
<dbReference type="Pfam" id="PF02771">
    <property type="entry name" value="Acyl-CoA_dh_N"/>
    <property type="match status" value="1"/>
</dbReference>
<dbReference type="EMBL" id="FNBL01000019">
    <property type="protein sequence ID" value="SDG40761.1"/>
    <property type="molecule type" value="Genomic_DNA"/>
</dbReference>
<dbReference type="Proteomes" id="UP000182284">
    <property type="component" value="Unassembled WGS sequence"/>
</dbReference>
<dbReference type="PANTHER" id="PTHR43884">
    <property type="entry name" value="ACYL-COA DEHYDROGENASE"/>
    <property type="match status" value="1"/>
</dbReference>
<dbReference type="InterPro" id="IPR036250">
    <property type="entry name" value="AcylCo_DH-like_C"/>
</dbReference>
<protein>
    <submittedName>
        <fullName evidence="4">Acyl-CoA dehydrogenase</fullName>
    </submittedName>
</protein>
<dbReference type="Gene3D" id="2.40.110.10">
    <property type="entry name" value="Butyryl-CoA Dehydrogenase, subunit A, domain 2"/>
    <property type="match status" value="1"/>
</dbReference>
<evidence type="ECO:0000259" key="3">
    <source>
        <dbReference type="Pfam" id="PF08028"/>
    </source>
</evidence>
<organism evidence="4 5">
    <name type="scientific">Celeribacter baekdonensis</name>
    <dbReference type="NCBI Taxonomy" id="875171"/>
    <lineage>
        <taxon>Bacteria</taxon>
        <taxon>Pseudomonadati</taxon>
        <taxon>Pseudomonadota</taxon>
        <taxon>Alphaproteobacteria</taxon>
        <taxon>Rhodobacterales</taxon>
        <taxon>Roseobacteraceae</taxon>
        <taxon>Celeribacter</taxon>
    </lineage>
</organism>
<reference evidence="4 5" key="1">
    <citation type="submission" date="2016-10" db="EMBL/GenBank/DDBJ databases">
        <authorList>
            <person name="de Groot N.N."/>
        </authorList>
    </citation>
    <scope>NUCLEOTIDE SEQUENCE [LARGE SCALE GENOMIC DNA]</scope>
    <source>
        <strain evidence="4 5">DSM 27375</strain>
    </source>
</reference>
<dbReference type="InterPro" id="IPR013786">
    <property type="entry name" value="AcylCoA_DH/ox_N"/>
</dbReference>
<dbReference type="Pfam" id="PF08028">
    <property type="entry name" value="Acyl-CoA_dh_2"/>
    <property type="match status" value="1"/>
</dbReference>
<evidence type="ECO:0000313" key="4">
    <source>
        <dbReference type="EMBL" id="SDG40761.1"/>
    </source>
</evidence>
<feature type="domain" description="Acyl-CoA dehydrogenase/oxidase N-terminal" evidence="2">
    <location>
        <begin position="23"/>
        <end position="92"/>
    </location>
</feature>
<dbReference type="InterPro" id="IPR013107">
    <property type="entry name" value="Acyl-CoA_DH_C"/>
</dbReference>
<dbReference type="InterPro" id="IPR037069">
    <property type="entry name" value="AcylCoA_DH/ox_N_sf"/>
</dbReference>
<dbReference type="RefSeq" id="WP_074647282.1">
    <property type="nucleotide sequence ID" value="NZ_FNBL01000019.1"/>
</dbReference>
<dbReference type="InterPro" id="IPR046373">
    <property type="entry name" value="Acyl-CoA_Oxase/DH_mid-dom_sf"/>
</dbReference>
<proteinExistence type="predicted"/>